<evidence type="ECO:0000256" key="11">
    <source>
        <dbReference type="ARBA" id="ARBA00022840"/>
    </source>
</evidence>
<feature type="binding site" evidence="18">
    <location>
        <begin position="226"/>
        <end position="229"/>
    </location>
    <ligand>
        <name>substrate</name>
    </ligand>
</feature>
<evidence type="ECO:0000256" key="6">
    <source>
        <dbReference type="ARBA" id="ARBA00022553"/>
    </source>
</evidence>
<evidence type="ECO:0000256" key="8">
    <source>
        <dbReference type="ARBA" id="ARBA00022684"/>
    </source>
</evidence>
<dbReference type="FunCoup" id="A0A6I8PFM3">
    <property type="interactions" value="1188"/>
</dbReference>
<feature type="domain" description="Glutathione synthase substrate-binding" evidence="20">
    <location>
        <begin position="282"/>
        <end position="380"/>
    </location>
</feature>
<feature type="binding site" evidence="16">
    <location>
        <position position="530"/>
    </location>
    <ligand>
        <name>ATP</name>
        <dbReference type="ChEBI" id="CHEBI:30616"/>
    </ligand>
</feature>
<feature type="binding site" evidence="16">
    <location>
        <position position="536"/>
    </location>
    <ligand>
        <name>ATP</name>
        <dbReference type="ChEBI" id="CHEBI:30616"/>
    </ligand>
</feature>
<dbReference type="AlphaFoldDB" id="A0A6I8PFM3"/>
<dbReference type="FunFam" id="3.30.1490.50:FF:000001">
    <property type="entry name" value="Glutathione synthetase"/>
    <property type="match status" value="1"/>
</dbReference>
<keyword evidence="9 15" id="KW-0479">Metal-binding</keyword>
<dbReference type="Gene3D" id="3.30.1490.80">
    <property type="match status" value="1"/>
</dbReference>
<dbReference type="InterPro" id="IPR004887">
    <property type="entry name" value="GSH_synth_subst-bd"/>
</dbReference>
<evidence type="ECO:0000313" key="21">
    <source>
        <dbReference type="Ensembl" id="ENSOANP00000051401.1"/>
    </source>
</evidence>
<dbReference type="Gene3D" id="3.30.1490.50">
    <property type="match status" value="1"/>
</dbReference>
<keyword evidence="11 15" id="KW-0067">ATP-binding</keyword>
<dbReference type="InParanoid" id="A0A6I8PFM3"/>
<feature type="binding site" evidence="16">
    <location>
        <position position="203"/>
    </location>
    <ligand>
        <name>substrate</name>
    </ligand>
</feature>
<sequence>MVQEASGPRGPNSRPPLRAGPEVPPPSDGSPPPPRGTHAQPGGGPGVRRLYRAGAGGRGPPPPAHDGGREGTARAGPAMATSWAATLAEGPQLEELAAQAADRALVEGVLMRTEDSPGSSHVVSYAPFTLFPSAVPRALLEQAYAAQADFNRLLDAVSRSPAFLERTLASTIKMDDFVAQLFSIYKQVLKEGLAQTVFLGLNRSDYMFHRGADGPPALKQVEINTIAASFGGLSSKTPAVHRHVLAVSGKPEEAAEVLPNNPSKGLARGIAKAWELYGCSGAVVLLVAQEKERNIFDHRYVEYELAARNIRVIRCTFEDVSERAALDKDRKLFLDGREIAVVYFRDGYMPAQYSPQNWEARLLLERSRAVKCPDIATHLAGTKKVQQELSRPGVLETLLPGQTESIARLRATFVGLYSLDLGEEGDRAVARALAAPARFVLKPQREGGGNNLYGEEMKRELERLKGSAERASYILMDKIEPEPFRACLLRPGAPVRLADCVSELGIFGVYVRRGDELLVNEHAGHLLRTKAVEHADGGVAAGVAVLDNPYPV</sequence>
<evidence type="ECO:0000256" key="2">
    <source>
        <dbReference type="ARBA" id="ARBA00010385"/>
    </source>
</evidence>
<dbReference type="GO" id="GO:0042803">
    <property type="term" value="F:protein homodimerization activity"/>
    <property type="evidence" value="ECO:0007669"/>
    <property type="project" value="Ensembl"/>
</dbReference>
<feature type="binding site" evidence="16">
    <location>
        <begin position="476"/>
        <end position="479"/>
    </location>
    <ligand>
        <name>ATP</name>
        <dbReference type="ChEBI" id="CHEBI:30616"/>
    </ligand>
</feature>
<gene>
    <name evidence="21" type="primary">GSS</name>
</gene>
<dbReference type="InterPro" id="IPR005615">
    <property type="entry name" value="Glutathione_synthase"/>
</dbReference>
<feature type="binding site" evidence="16">
    <location>
        <position position="222"/>
    </location>
    <ligand>
        <name>ATP</name>
        <dbReference type="ChEBI" id="CHEBI:30616"/>
    </ligand>
</feature>
<keyword evidence="12 15" id="KW-0460">Magnesium</keyword>
<dbReference type="PANTHER" id="PTHR11130">
    <property type="entry name" value="GLUTATHIONE SYNTHETASE"/>
    <property type="match status" value="1"/>
</dbReference>
<dbReference type="OMA" id="NGLVMYP"/>
<comment type="subunit">
    <text evidence="3">Homodimer.</text>
</comment>
<dbReference type="NCBIfam" id="TIGR01986">
    <property type="entry name" value="glut_syn_euk"/>
    <property type="match status" value="1"/>
</dbReference>
<feature type="binding site" evidence="17">
    <location>
        <position position="222"/>
    </location>
    <ligand>
        <name>Mg(2+)</name>
        <dbReference type="ChEBI" id="CHEBI:18420"/>
    </ligand>
</feature>
<dbReference type="Gene3D" id="3.30.470.20">
    <property type="entry name" value="ATP-grasp fold, B domain"/>
    <property type="match status" value="1"/>
</dbReference>
<dbReference type="PANTHER" id="PTHR11130:SF0">
    <property type="entry name" value="GLUTATHIONE SYNTHETASE"/>
    <property type="match status" value="1"/>
</dbReference>
<dbReference type="PIRSF" id="PIRSF001558">
    <property type="entry name" value="GSHase"/>
    <property type="match status" value="1"/>
</dbReference>
<dbReference type="GO" id="GO:0043295">
    <property type="term" value="F:glutathione binding"/>
    <property type="evidence" value="ECO:0000318"/>
    <property type="project" value="GO_Central"/>
</dbReference>
<evidence type="ECO:0000256" key="10">
    <source>
        <dbReference type="ARBA" id="ARBA00022741"/>
    </source>
</evidence>
<dbReference type="Gene3D" id="1.10.1080.10">
    <property type="entry name" value="Glutathione Synthetase, Chain A, domain 3"/>
    <property type="match status" value="1"/>
</dbReference>
<protein>
    <recommendedName>
        <fullName evidence="5 15">Glutathione synthetase</fullName>
        <shortName evidence="15">GSH-S</shortName>
        <ecNumber evidence="4 15">6.3.2.3</ecNumber>
    </recommendedName>
</protein>
<accession>A0A6I8PFM3</accession>
<comment type="similarity">
    <text evidence="2 15">Belongs to the eukaryotic GSH synthase family.</text>
</comment>
<feature type="binding site" evidence="17">
    <location>
        <position position="446"/>
    </location>
    <ligand>
        <name>Mg(2+)</name>
        <dbReference type="ChEBI" id="CHEBI:18420"/>
    </ligand>
</feature>
<evidence type="ECO:0000313" key="22">
    <source>
        <dbReference type="Proteomes" id="UP000002279"/>
    </source>
</evidence>
<organism evidence="21 22">
    <name type="scientific">Ornithorhynchus anatinus</name>
    <name type="common">Duckbill platypus</name>
    <dbReference type="NCBI Taxonomy" id="9258"/>
    <lineage>
        <taxon>Eukaryota</taxon>
        <taxon>Metazoa</taxon>
        <taxon>Chordata</taxon>
        <taxon>Craniata</taxon>
        <taxon>Vertebrata</taxon>
        <taxon>Euteleostomi</taxon>
        <taxon>Mammalia</taxon>
        <taxon>Monotremata</taxon>
        <taxon>Ornithorhynchidae</taxon>
        <taxon>Ornithorhynchus</taxon>
    </lineage>
</organism>
<keyword evidence="22" id="KW-1185">Reference proteome</keyword>
<feature type="binding site" evidence="18">
    <location>
        <begin position="292"/>
        <end position="294"/>
    </location>
    <ligand>
        <name>substrate</name>
    </ligand>
</feature>
<feature type="binding site" evidence="16">
    <location>
        <position position="503"/>
    </location>
    <ligand>
        <name>ATP</name>
        <dbReference type="ChEBI" id="CHEBI:30616"/>
    </ligand>
</feature>
<dbReference type="Pfam" id="PF03199">
    <property type="entry name" value="GSH_synthase"/>
    <property type="match status" value="1"/>
</dbReference>
<evidence type="ECO:0000256" key="19">
    <source>
        <dbReference type="SAM" id="MobiDB-lite"/>
    </source>
</evidence>
<dbReference type="InterPro" id="IPR014709">
    <property type="entry name" value="Glutathione_synthase_C_euk"/>
</dbReference>
<reference evidence="21 22" key="1">
    <citation type="journal article" date="2008" name="Nature">
        <title>Genome analysis of the platypus reveals unique signatures of evolution.</title>
        <authorList>
            <person name="Warren W.C."/>
            <person name="Hillier L.W."/>
            <person name="Marshall Graves J.A."/>
            <person name="Birney E."/>
            <person name="Ponting C.P."/>
            <person name="Grutzner F."/>
            <person name="Belov K."/>
            <person name="Miller W."/>
            <person name="Clarke L."/>
            <person name="Chinwalla A.T."/>
            <person name="Yang S.P."/>
            <person name="Heger A."/>
            <person name="Locke D.P."/>
            <person name="Miethke P."/>
            <person name="Waters P.D."/>
            <person name="Veyrunes F."/>
            <person name="Fulton L."/>
            <person name="Fulton B."/>
            <person name="Graves T."/>
            <person name="Wallis J."/>
            <person name="Puente X.S."/>
            <person name="Lopez-Otin C."/>
            <person name="Ordonez G.R."/>
            <person name="Eichler E.E."/>
            <person name="Chen L."/>
            <person name="Cheng Z."/>
            <person name="Deakin J.E."/>
            <person name="Alsop A."/>
            <person name="Thompson K."/>
            <person name="Kirby P."/>
            <person name="Papenfuss A.T."/>
            <person name="Wakefield M.J."/>
            <person name="Olender T."/>
            <person name="Lancet D."/>
            <person name="Huttley G.A."/>
            <person name="Smit A.F."/>
            <person name="Pask A."/>
            <person name="Temple-Smith P."/>
            <person name="Batzer M.A."/>
            <person name="Walker J.A."/>
            <person name="Konkel M.K."/>
            <person name="Harris R.S."/>
            <person name="Whittington C.M."/>
            <person name="Wong E.S."/>
            <person name="Gemmell N.J."/>
            <person name="Buschiazzo E."/>
            <person name="Vargas Jentzsch I.M."/>
            <person name="Merkel A."/>
            <person name="Schmitz J."/>
            <person name="Zemann A."/>
            <person name="Churakov G."/>
            <person name="Kriegs J.O."/>
            <person name="Brosius J."/>
            <person name="Murchison E.P."/>
            <person name="Sachidanandam R."/>
            <person name="Smith C."/>
            <person name="Hannon G.J."/>
            <person name="Tsend-Ayush E."/>
            <person name="McMillan D."/>
            <person name="Attenborough R."/>
            <person name="Rens W."/>
            <person name="Ferguson-Smith M."/>
            <person name="Lefevre C.M."/>
            <person name="Sharp J.A."/>
            <person name="Nicholas K.R."/>
            <person name="Ray D.A."/>
            <person name="Kube M."/>
            <person name="Reinhardt R."/>
            <person name="Pringle T.H."/>
            <person name="Taylor J."/>
            <person name="Jones R.C."/>
            <person name="Nixon B."/>
            <person name="Dacheux J.L."/>
            <person name="Niwa H."/>
            <person name="Sekita Y."/>
            <person name="Huang X."/>
            <person name="Stark A."/>
            <person name="Kheradpour P."/>
            <person name="Kellis M."/>
            <person name="Flicek P."/>
            <person name="Chen Y."/>
            <person name="Webber C."/>
            <person name="Hardison R."/>
            <person name="Nelson J."/>
            <person name="Hallsworth-Pepin K."/>
            <person name="Delehaunty K."/>
            <person name="Markovic C."/>
            <person name="Minx P."/>
            <person name="Feng Y."/>
            <person name="Kremitzki C."/>
            <person name="Mitreva M."/>
            <person name="Glasscock J."/>
            <person name="Wylie T."/>
            <person name="Wohldmann P."/>
            <person name="Thiru P."/>
            <person name="Nhan M.N."/>
            <person name="Pohl C.S."/>
            <person name="Smith S.M."/>
            <person name="Hou S."/>
            <person name="Nefedov M."/>
            <person name="de Jong P.J."/>
            <person name="Renfree M.B."/>
            <person name="Mardis E.R."/>
            <person name="Wilson R.K."/>
        </authorList>
    </citation>
    <scope>NUCLEOTIDE SEQUENCE [LARGE SCALE GENOMIC DNA]</scope>
    <source>
        <strain evidence="21 22">Glennie</strain>
    </source>
</reference>
<dbReference type="Proteomes" id="UP000002279">
    <property type="component" value="Chromosome 15"/>
</dbReference>
<dbReference type="InterPro" id="IPR016185">
    <property type="entry name" value="PreATP-grasp_dom_sf"/>
</dbReference>
<evidence type="ECO:0000256" key="7">
    <source>
        <dbReference type="ARBA" id="ARBA00022598"/>
    </source>
</evidence>
<dbReference type="GO" id="GO:0046686">
    <property type="term" value="P:response to cadmium ion"/>
    <property type="evidence" value="ECO:0007669"/>
    <property type="project" value="Ensembl"/>
</dbReference>
<reference evidence="21" key="2">
    <citation type="submission" date="2025-08" db="UniProtKB">
        <authorList>
            <consortium name="Ensembl"/>
        </authorList>
    </citation>
    <scope>IDENTIFICATION</scope>
    <source>
        <strain evidence="21">Glennie</strain>
    </source>
</reference>
<dbReference type="Ensembl" id="ENSOANT00000073214.1">
    <property type="protein sequence ID" value="ENSOANP00000051401.1"/>
    <property type="gene ID" value="ENSOANG00000006006.4"/>
</dbReference>
<dbReference type="GeneTree" id="ENSGT00390000013764"/>
<evidence type="ECO:0000256" key="5">
    <source>
        <dbReference type="ARBA" id="ARBA00020821"/>
    </source>
</evidence>
<keyword evidence="8 15" id="KW-0317">Glutathione biosynthesis</keyword>
<dbReference type="Gene3D" id="3.40.50.1760">
    <property type="entry name" value="Glutathione synthase, substrate-binding domain superfamily, eukaryotic"/>
    <property type="match status" value="1"/>
</dbReference>
<feature type="binding site" evidence="16">
    <location>
        <position position="453"/>
    </location>
    <ligand>
        <name>ATP</name>
        <dbReference type="ChEBI" id="CHEBI:30616"/>
    </ligand>
</feature>
<evidence type="ECO:0000256" key="1">
    <source>
        <dbReference type="ARBA" id="ARBA00004965"/>
    </source>
</evidence>
<feature type="compositionally biased region" description="Pro residues" evidence="19">
    <location>
        <begin position="22"/>
        <end position="35"/>
    </location>
</feature>
<keyword evidence="13" id="KW-0007">Acetylation</keyword>
<dbReference type="InterPro" id="IPR014049">
    <property type="entry name" value="Glutathione_synthase_N_euk"/>
</dbReference>
<evidence type="ECO:0000256" key="3">
    <source>
        <dbReference type="ARBA" id="ARBA00011738"/>
    </source>
</evidence>
<reference evidence="21" key="3">
    <citation type="submission" date="2025-09" db="UniProtKB">
        <authorList>
            <consortium name="Ensembl"/>
        </authorList>
    </citation>
    <scope>IDENTIFICATION</scope>
    <source>
        <strain evidence="21">Glennie</strain>
    </source>
</reference>
<dbReference type="SUPFAM" id="SSF56059">
    <property type="entry name" value="Glutathione synthetase ATP-binding domain-like"/>
    <property type="match status" value="1"/>
</dbReference>
<proteinExistence type="inferred from homology"/>
<feature type="binding site" evidence="16">
    <location>
        <begin position="442"/>
        <end position="451"/>
    </location>
    <ligand>
        <name>ATP</name>
        <dbReference type="ChEBI" id="CHEBI:30616"/>
    </ligand>
</feature>
<keyword evidence="6" id="KW-0597">Phosphoprotein</keyword>
<evidence type="ECO:0000256" key="17">
    <source>
        <dbReference type="PIRSR" id="PIRSR001558-2"/>
    </source>
</evidence>
<keyword evidence="10 15" id="KW-0547">Nucleotide-binding</keyword>
<dbReference type="InterPro" id="IPR037013">
    <property type="entry name" value="GSH-S_sub-bd_sf"/>
</dbReference>
<evidence type="ECO:0000256" key="14">
    <source>
        <dbReference type="ARBA" id="ARBA00048871"/>
    </source>
</evidence>
<evidence type="ECO:0000256" key="18">
    <source>
        <dbReference type="PIRSR" id="PIRSR001558-3"/>
    </source>
</evidence>
<dbReference type="Pfam" id="PF03917">
    <property type="entry name" value="GSH_synth_ATP"/>
    <property type="match status" value="1"/>
</dbReference>
<dbReference type="UniPathway" id="UPA00142">
    <property type="reaction ID" value="UER00210"/>
</dbReference>
<dbReference type="GO" id="GO:0004363">
    <property type="term" value="F:glutathione synthase activity"/>
    <property type="evidence" value="ECO:0000318"/>
    <property type="project" value="GO_Central"/>
</dbReference>
<evidence type="ECO:0000256" key="16">
    <source>
        <dbReference type="PIRSR" id="PIRSR001558-1"/>
    </source>
</evidence>
<feature type="region of interest" description="Disordered" evidence="19">
    <location>
        <begin position="1"/>
        <end position="78"/>
    </location>
</feature>
<comment type="catalytic activity">
    <reaction evidence="14">
        <text>gamma-L-glutamyl-L-cysteine + glycine + ATP = glutathione + ADP + phosphate + H(+)</text>
        <dbReference type="Rhea" id="RHEA:13557"/>
        <dbReference type="ChEBI" id="CHEBI:15378"/>
        <dbReference type="ChEBI" id="CHEBI:30616"/>
        <dbReference type="ChEBI" id="CHEBI:43474"/>
        <dbReference type="ChEBI" id="CHEBI:57305"/>
        <dbReference type="ChEBI" id="CHEBI:57925"/>
        <dbReference type="ChEBI" id="CHEBI:58173"/>
        <dbReference type="ChEBI" id="CHEBI:456216"/>
        <dbReference type="EC" id="6.3.2.3"/>
    </reaction>
    <physiologicalReaction direction="left-to-right" evidence="14">
        <dbReference type="Rhea" id="RHEA:13558"/>
    </physiologicalReaction>
</comment>
<dbReference type="GO" id="GO:0000287">
    <property type="term" value="F:magnesium ion binding"/>
    <property type="evidence" value="ECO:0007669"/>
    <property type="project" value="UniProtKB-UniRule"/>
</dbReference>
<feature type="binding site" evidence="16">
    <location>
        <position position="383"/>
    </location>
    <ligand>
        <name>ATP</name>
        <dbReference type="ChEBI" id="CHEBI:30616"/>
    </ligand>
</feature>
<evidence type="ECO:0000256" key="15">
    <source>
        <dbReference type="PIRNR" id="PIRNR001558"/>
    </source>
</evidence>
<name>A0A6I8PFM3_ORNAN</name>
<keyword evidence="7 15" id="KW-0436">Ligase</keyword>
<feature type="binding site" evidence="16">
    <location>
        <position position="528"/>
    </location>
    <ligand>
        <name>substrate</name>
    </ligand>
</feature>
<evidence type="ECO:0000256" key="13">
    <source>
        <dbReference type="ARBA" id="ARBA00022990"/>
    </source>
</evidence>
<dbReference type="FunFam" id="3.40.50.1760:FF:000003">
    <property type="entry name" value="Glutathione synthetase"/>
    <property type="match status" value="1"/>
</dbReference>
<dbReference type="GO" id="GO:0005524">
    <property type="term" value="F:ATP binding"/>
    <property type="evidence" value="ECO:0007669"/>
    <property type="project" value="UniProtKB-UniRule"/>
</dbReference>
<dbReference type="EC" id="6.3.2.3" evidence="4 15"/>
<evidence type="ECO:0000256" key="4">
    <source>
        <dbReference type="ARBA" id="ARBA00012214"/>
    </source>
</evidence>
<dbReference type="SUPFAM" id="SSF52440">
    <property type="entry name" value="PreATP-grasp domain"/>
    <property type="match status" value="1"/>
</dbReference>
<evidence type="ECO:0000256" key="12">
    <source>
        <dbReference type="ARBA" id="ARBA00022842"/>
    </source>
</evidence>
<feature type="binding site" evidence="18">
    <location>
        <begin position="539"/>
        <end position="540"/>
    </location>
    <ligand>
        <name>substrate</name>
    </ligand>
</feature>
<dbReference type="InterPro" id="IPR014042">
    <property type="entry name" value="Glutathione_synthase_a-hlx"/>
</dbReference>
<dbReference type="Bgee" id="ENSOANG00000006006">
    <property type="expression patterns" value="Expressed in endometrium and 8 other cell types or tissues"/>
</dbReference>
<comment type="pathway">
    <text evidence="1 15">Sulfur metabolism; glutathione biosynthesis; glutathione from L-cysteine and L-glutamate: step 2/2.</text>
</comment>
<evidence type="ECO:0000256" key="9">
    <source>
        <dbReference type="ARBA" id="ARBA00022723"/>
    </source>
</evidence>
<feature type="binding site" evidence="17">
    <location>
        <position position="224"/>
    </location>
    <ligand>
        <name>Mg(2+)</name>
        <dbReference type="ChEBI" id="CHEBI:18420"/>
    </ligand>
</feature>
<feature type="binding site" evidence="18">
    <location>
        <begin position="345"/>
        <end position="348"/>
    </location>
    <ligand>
        <name>substrate</name>
    </ligand>
</feature>
<dbReference type="GO" id="GO:0005829">
    <property type="term" value="C:cytosol"/>
    <property type="evidence" value="ECO:0000318"/>
    <property type="project" value="GO_Central"/>
</dbReference>
<evidence type="ECO:0000259" key="20">
    <source>
        <dbReference type="Pfam" id="PF03199"/>
    </source>
</evidence>
<comment type="cofactor">
    <cofactor evidence="15 17">
        <name>Mg(2+)</name>
        <dbReference type="ChEBI" id="CHEBI:18420"/>
    </cofactor>
    <text evidence="15 17">Binds 1 Mg(2+) ion per subunit.</text>
</comment>